<protein>
    <submittedName>
        <fullName evidence="2">Uncharacterized protein</fullName>
    </submittedName>
</protein>
<feature type="transmembrane region" description="Helical" evidence="1">
    <location>
        <begin position="45"/>
        <end position="64"/>
    </location>
</feature>
<accession>A0ABY7BVC8</accession>
<feature type="transmembrane region" description="Helical" evidence="1">
    <location>
        <begin position="70"/>
        <end position="97"/>
    </location>
</feature>
<evidence type="ECO:0000256" key="1">
    <source>
        <dbReference type="SAM" id="Phobius"/>
    </source>
</evidence>
<evidence type="ECO:0000313" key="3">
    <source>
        <dbReference type="Proteomes" id="UP001164020"/>
    </source>
</evidence>
<feature type="transmembrane region" description="Helical" evidence="1">
    <location>
        <begin position="20"/>
        <end position="38"/>
    </location>
</feature>
<keyword evidence="1" id="KW-1133">Transmembrane helix</keyword>
<name>A0ABY7BVC8_9HYPH</name>
<dbReference type="Proteomes" id="UP001164020">
    <property type="component" value="Chromosome"/>
</dbReference>
<organism evidence="2 3">
    <name type="scientific">Jiella pelagia</name>
    <dbReference type="NCBI Taxonomy" id="2986949"/>
    <lineage>
        <taxon>Bacteria</taxon>
        <taxon>Pseudomonadati</taxon>
        <taxon>Pseudomonadota</taxon>
        <taxon>Alphaproteobacteria</taxon>
        <taxon>Hyphomicrobiales</taxon>
        <taxon>Aurantimonadaceae</taxon>
        <taxon>Jiella</taxon>
    </lineage>
</organism>
<proteinExistence type="predicted"/>
<evidence type="ECO:0000313" key="2">
    <source>
        <dbReference type="EMBL" id="WAP67762.1"/>
    </source>
</evidence>
<dbReference type="EMBL" id="CP114029">
    <property type="protein sequence ID" value="WAP67762.1"/>
    <property type="molecule type" value="Genomic_DNA"/>
</dbReference>
<gene>
    <name evidence="2" type="ORF">OH818_20150</name>
</gene>
<reference evidence="2" key="1">
    <citation type="submission" date="2022-12" db="EMBL/GenBank/DDBJ databases">
        <title>Jiella pelagia sp. nov., isolated from phosphonate enriched culture of Northwest Pacific surface seawater.</title>
        <authorList>
            <person name="Shin D.Y."/>
            <person name="Hwang C.Y."/>
        </authorList>
    </citation>
    <scope>NUCLEOTIDE SEQUENCE</scope>
    <source>
        <strain evidence="2">HL-NP1</strain>
    </source>
</reference>
<keyword evidence="1" id="KW-0812">Transmembrane</keyword>
<sequence length="113" mass="12148">MVSAEPSLGRLALRVALQFSLAYGLASLALGVALQFLARVLPLDAVLFWLVVRLAALVPAGLSPSTDVEYAIYMVLKASGLALANFLLVAALLAPILRWNLKRARRDLAEEFA</sequence>
<keyword evidence="3" id="KW-1185">Reference proteome</keyword>
<dbReference type="RefSeq" id="WP_268880229.1">
    <property type="nucleotide sequence ID" value="NZ_CP114029.1"/>
</dbReference>
<keyword evidence="1" id="KW-0472">Membrane</keyword>